<evidence type="ECO:0000259" key="12">
    <source>
        <dbReference type="PROSITE" id="PS50105"/>
    </source>
</evidence>
<dbReference type="Pfam" id="PF00536">
    <property type="entry name" value="SAM_1"/>
    <property type="match status" value="1"/>
</dbReference>
<dbReference type="SUPFAM" id="SSF47769">
    <property type="entry name" value="SAM/Pointed domain"/>
    <property type="match status" value="1"/>
</dbReference>
<dbReference type="GO" id="GO:0042393">
    <property type="term" value="F:histone binding"/>
    <property type="evidence" value="ECO:0007669"/>
    <property type="project" value="TreeGrafter"/>
</dbReference>
<evidence type="ECO:0000256" key="9">
    <source>
        <dbReference type="ARBA" id="ARBA00023242"/>
    </source>
</evidence>
<keyword evidence="8" id="KW-0804">Transcription</keyword>
<feature type="compositionally biased region" description="Basic and acidic residues" evidence="11">
    <location>
        <begin position="684"/>
        <end position="701"/>
    </location>
</feature>
<dbReference type="Proteomes" id="UP000596742">
    <property type="component" value="Unassembled WGS sequence"/>
</dbReference>
<dbReference type="SUPFAM" id="SSF63748">
    <property type="entry name" value="Tudor/PWWP/MBT"/>
    <property type="match status" value="3"/>
</dbReference>
<feature type="region of interest" description="Disordered" evidence="11">
    <location>
        <begin position="1251"/>
        <end position="1299"/>
    </location>
</feature>
<feature type="region of interest" description="Disordered" evidence="11">
    <location>
        <begin position="662"/>
        <end position="701"/>
    </location>
</feature>
<dbReference type="InterPro" id="IPR001660">
    <property type="entry name" value="SAM"/>
</dbReference>
<evidence type="ECO:0000313" key="14">
    <source>
        <dbReference type="Proteomes" id="UP000596742"/>
    </source>
</evidence>
<dbReference type="InterPro" id="IPR004092">
    <property type="entry name" value="Mbt"/>
</dbReference>
<evidence type="ECO:0000256" key="7">
    <source>
        <dbReference type="ARBA" id="ARBA00023015"/>
    </source>
</evidence>
<dbReference type="InterPro" id="IPR002515">
    <property type="entry name" value="Znf_C2H2C"/>
</dbReference>
<dbReference type="InterPro" id="IPR013761">
    <property type="entry name" value="SAM/pointed_sf"/>
</dbReference>
<evidence type="ECO:0000313" key="13">
    <source>
        <dbReference type="EMBL" id="VDI43254.1"/>
    </source>
</evidence>
<dbReference type="GO" id="GO:0005634">
    <property type="term" value="C:nucleus"/>
    <property type="evidence" value="ECO:0007669"/>
    <property type="project" value="UniProtKB-SubCell"/>
</dbReference>
<feature type="repeat" description="MBT" evidence="10">
    <location>
        <begin position="1004"/>
        <end position="1099"/>
    </location>
</feature>
<dbReference type="PROSITE" id="PS50105">
    <property type="entry name" value="SAM_DOMAIN"/>
    <property type="match status" value="1"/>
</dbReference>
<keyword evidence="6" id="KW-0156">Chromatin regulator</keyword>
<dbReference type="GO" id="GO:0006325">
    <property type="term" value="P:chromatin organization"/>
    <property type="evidence" value="ECO:0007669"/>
    <property type="project" value="UniProtKB-KW"/>
</dbReference>
<dbReference type="InterPro" id="IPR038603">
    <property type="entry name" value="Znf_FCS_sf"/>
</dbReference>
<dbReference type="PANTHER" id="PTHR12247">
    <property type="entry name" value="POLYCOMB GROUP PROTEIN"/>
    <property type="match status" value="1"/>
</dbReference>
<organism evidence="13 14">
    <name type="scientific">Mytilus galloprovincialis</name>
    <name type="common">Mediterranean mussel</name>
    <dbReference type="NCBI Taxonomy" id="29158"/>
    <lineage>
        <taxon>Eukaryota</taxon>
        <taxon>Metazoa</taxon>
        <taxon>Spiralia</taxon>
        <taxon>Lophotrochozoa</taxon>
        <taxon>Mollusca</taxon>
        <taxon>Bivalvia</taxon>
        <taxon>Autobranchia</taxon>
        <taxon>Pteriomorphia</taxon>
        <taxon>Mytilida</taxon>
        <taxon>Mytiloidea</taxon>
        <taxon>Mytilidae</taxon>
        <taxon>Mytilinae</taxon>
        <taxon>Mytilus</taxon>
    </lineage>
</organism>
<evidence type="ECO:0000256" key="11">
    <source>
        <dbReference type="SAM" id="MobiDB-lite"/>
    </source>
</evidence>
<gene>
    <name evidence="13" type="ORF">MGAL_10B093410</name>
</gene>
<accession>A0A8B6F482</accession>
<dbReference type="CDD" id="cd20102">
    <property type="entry name" value="MBT_L3MBTL1-like_rpt2"/>
    <property type="match status" value="1"/>
</dbReference>
<feature type="region of interest" description="Disordered" evidence="11">
    <location>
        <begin position="1155"/>
        <end position="1205"/>
    </location>
</feature>
<evidence type="ECO:0000256" key="2">
    <source>
        <dbReference type="ARBA" id="ARBA00022723"/>
    </source>
</evidence>
<dbReference type="SMART" id="SM00454">
    <property type="entry name" value="SAM"/>
    <property type="match status" value="1"/>
</dbReference>
<evidence type="ECO:0000256" key="3">
    <source>
        <dbReference type="ARBA" id="ARBA00022737"/>
    </source>
</evidence>
<dbReference type="PROSITE" id="PS51079">
    <property type="entry name" value="MBT"/>
    <property type="match status" value="3"/>
</dbReference>
<feature type="compositionally biased region" description="Low complexity" evidence="11">
    <location>
        <begin position="1171"/>
        <end position="1181"/>
    </location>
</feature>
<feature type="repeat" description="MBT" evidence="10">
    <location>
        <begin position="890"/>
        <end position="990"/>
    </location>
</feature>
<comment type="caution">
    <text evidence="13">The sequence shown here is derived from an EMBL/GenBank/DDBJ whole genome shotgun (WGS) entry which is preliminary data.</text>
</comment>
<evidence type="ECO:0000256" key="4">
    <source>
        <dbReference type="ARBA" id="ARBA00022771"/>
    </source>
</evidence>
<dbReference type="PANTHER" id="PTHR12247:SF131">
    <property type="entry name" value="LD05287P"/>
    <property type="match status" value="1"/>
</dbReference>
<dbReference type="GO" id="GO:0003682">
    <property type="term" value="F:chromatin binding"/>
    <property type="evidence" value="ECO:0007669"/>
    <property type="project" value="TreeGrafter"/>
</dbReference>
<dbReference type="InterPro" id="IPR050548">
    <property type="entry name" value="PcG_chromatin_remod_factors"/>
</dbReference>
<feature type="domain" description="SAM" evidence="12">
    <location>
        <begin position="1338"/>
        <end position="1402"/>
    </location>
</feature>
<keyword evidence="2" id="KW-0479">Metal-binding</keyword>
<evidence type="ECO:0000256" key="5">
    <source>
        <dbReference type="ARBA" id="ARBA00022833"/>
    </source>
</evidence>
<feature type="region of interest" description="Disordered" evidence="11">
    <location>
        <begin position="571"/>
        <end position="620"/>
    </location>
</feature>
<dbReference type="EMBL" id="UYJE01006124">
    <property type="protein sequence ID" value="VDI43254.1"/>
    <property type="molecule type" value="Genomic_DNA"/>
</dbReference>
<feature type="compositionally biased region" description="Polar residues" evidence="11">
    <location>
        <begin position="1186"/>
        <end position="1196"/>
    </location>
</feature>
<dbReference type="Gene3D" id="1.10.150.50">
    <property type="entry name" value="Transcription Factor, Ets-1"/>
    <property type="match status" value="1"/>
</dbReference>
<keyword evidence="5" id="KW-0862">Zinc</keyword>
<comment type="subcellular location">
    <subcellularLocation>
        <location evidence="1">Nucleus</location>
    </subcellularLocation>
</comment>
<dbReference type="GO" id="GO:0045892">
    <property type="term" value="P:negative regulation of DNA-templated transcription"/>
    <property type="evidence" value="ECO:0007669"/>
    <property type="project" value="TreeGrafter"/>
</dbReference>
<sequence>MNPISGGDNPSAAKKLRTDSSDEASVSTMGIIPPTTCLQSRPISLTIANGMINWKTTTEHAAIPVTMVKGRTVQSGQMRFSAPSPRGNISFLNQSQIQNVGSSGMVTVRPGNLAFTMARPGLAGGVQTIQGAVQQKQVTGGQVQFQVGPQTTQGITTQKVIQGQVSLSQLSGGIVAQQIPNAAVLNQQQQQLIIPNFQTTRYIRPQPAISGQQAKLSTVQTTNQPIFSVRPIAQIPLVTGANNKTDTNSQPSNIMTVQQQASLLQQTGKAQAIKAQQQQPLVSQIQLQNAKGHQQVTFTINTQAAGQVRLNPVIQSNKALSNRNPSTVLIRPPIRQTSQIPPKLNINPQSVAQSSIIVQSPVNRFQAPGMKAHILENPKKNPLATQYMILSQNKNLVPMPVMQQDTAHQIPTPVSDLDGLIPELTKKTDLPVVEPKQKTNRKNSATLPAKENTTLPQVVTSIANVDRQLLENQNMANQLNDIIKLNDAALGNMSSSGVVQMVVEDKPECLPVVDSTVKEEPSNVEESIHTTVKDEKIEEPVKQFKSEKGDFEKLMKENKITIENEMTEVKVENKTSVKNEPSENSSETVKQEPTDNAMEVDEVKNEKETSEGEKKEESKDVADYEALTWKDGVGTLEGSELKFTLNEFGCVEVITEELECDETLNTSSETEQSKDVTEASGDNVFKEDTEMKEEKTDDSGDKKDLVCQCNHCGEYGFYSEFCQNGQFCSQTCVGAYQSKREREVKKNNLVSKMVLGMKKKRKKLLLMKGEDDIKIAPGRKSKTFSWTTYISEEKCPAAPPRLFKNAFPSHKNGFKLGMRMEGIDPKHQTLLCVLSVAEVCGYRVRLHFDGYSECYDFWTNADSPYIFPVGWCEKNGKILQPPKGFNKDTFNWATYLKLAKAISAPKQMFHNQPNTPVTPSLFRINSKLESVDKKNNNLVCVSTVVDTMGDRVLIHFDGWEDTYDYWCDITSPNILPVGWCEEQGLPLNPPCGKVYLYEWKGATFRWDEYLVNTKSAAVPARAFKPRAPLGFEVSMKLEVVDKRNPILIRVASVVDTDGHLIKIHFDGWADSYDYWLDDDSLDIHPPGWCAKTGHPLTAPISPEDIIHSPGQSGCPTPGCKGIGHIKGAKYIGHHSAFGCPYSALNMNRETTLQDRLGSTRAEEGQSTPMPGSGDDQSLDGLDTLKSEPQSPSSQENGKCETPGCDGSGHVTGRFTSHHRKSGCPLAQENLIEKQMQQYRQQLEVKPGFKVKSTRGRKPRSYYLNMGDRGPFKSHLTTKKEKEYKEGQNQAERKTESSIHKSVFSSSSIIKPSKDLPLGWEQHSKLLPGVNRGTDISSWSVEDVCHFVRNLPGCLDYVRTFKEEQIDGEAFLLMDQTDLLKILNLKLGPALKIYNSLLMFKNSLDV</sequence>
<reference evidence="13" key="1">
    <citation type="submission" date="2018-11" db="EMBL/GenBank/DDBJ databases">
        <authorList>
            <person name="Alioto T."/>
            <person name="Alioto T."/>
        </authorList>
    </citation>
    <scope>NUCLEOTIDE SEQUENCE</scope>
</reference>
<dbReference type="GO" id="GO:0008270">
    <property type="term" value="F:zinc ion binding"/>
    <property type="evidence" value="ECO:0007669"/>
    <property type="project" value="UniProtKB-KW"/>
</dbReference>
<keyword evidence="14" id="KW-1185">Reference proteome</keyword>
<evidence type="ECO:0000256" key="6">
    <source>
        <dbReference type="ARBA" id="ARBA00022853"/>
    </source>
</evidence>
<keyword evidence="7" id="KW-0805">Transcription regulation</keyword>
<evidence type="ECO:0000256" key="1">
    <source>
        <dbReference type="ARBA" id="ARBA00004123"/>
    </source>
</evidence>
<name>A0A8B6F482_MYTGA</name>
<evidence type="ECO:0000256" key="10">
    <source>
        <dbReference type="PROSITE-ProRule" id="PRU00459"/>
    </source>
</evidence>
<dbReference type="FunFam" id="2.30.30.140:FF:000007">
    <property type="entry name" value="Lethal(3)malignant brain tumor-like protein 1"/>
    <property type="match status" value="1"/>
</dbReference>
<dbReference type="SMART" id="SM00561">
    <property type="entry name" value="MBT"/>
    <property type="match status" value="3"/>
</dbReference>
<dbReference type="Gene3D" id="4.10.320.30">
    <property type="match status" value="2"/>
</dbReference>
<evidence type="ECO:0000256" key="8">
    <source>
        <dbReference type="ARBA" id="ARBA00023163"/>
    </source>
</evidence>
<dbReference type="Pfam" id="PF01530">
    <property type="entry name" value="zf-C2HC"/>
    <property type="match status" value="2"/>
</dbReference>
<dbReference type="SUPFAM" id="SSF103637">
    <property type="entry name" value="CCHHC domain"/>
    <property type="match status" value="2"/>
</dbReference>
<dbReference type="Gene3D" id="2.30.30.140">
    <property type="match status" value="3"/>
</dbReference>
<keyword evidence="4" id="KW-0863">Zinc-finger</keyword>
<dbReference type="Gene3D" id="3.30.60.160">
    <property type="match status" value="1"/>
</dbReference>
<feature type="compositionally biased region" description="Basic and acidic residues" evidence="11">
    <location>
        <begin position="601"/>
        <end position="620"/>
    </location>
</feature>
<dbReference type="PROSITE" id="PS51802">
    <property type="entry name" value="ZF_CCHHC"/>
    <property type="match status" value="2"/>
</dbReference>
<feature type="compositionally biased region" description="Basic and acidic residues" evidence="11">
    <location>
        <begin position="1277"/>
        <end position="1298"/>
    </location>
</feature>
<protein>
    <recommendedName>
        <fullName evidence="12">SAM domain-containing protein</fullName>
    </recommendedName>
</protein>
<dbReference type="InterPro" id="IPR036060">
    <property type="entry name" value="Znf_C2H2C_sf"/>
</dbReference>
<dbReference type="CDD" id="cd20103">
    <property type="entry name" value="MBT_L3MBTL1-like_rpt3"/>
    <property type="match status" value="1"/>
</dbReference>
<dbReference type="CDD" id="cd20101">
    <property type="entry name" value="MBT_L3MBTL1-like_rpt1"/>
    <property type="match status" value="1"/>
</dbReference>
<feature type="region of interest" description="Disordered" evidence="11">
    <location>
        <begin position="1"/>
        <end position="28"/>
    </location>
</feature>
<keyword evidence="9" id="KW-0539">Nucleus</keyword>
<proteinExistence type="predicted"/>
<feature type="compositionally biased region" description="Basic and acidic residues" evidence="11">
    <location>
        <begin position="571"/>
        <end position="581"/>
    </location>
</feature>
<dbReference type="Pfam" id="PF02820">
    <property type="entry name" value="MBT"/>
    <property type="match status" value="3"/>
</dbReference>
<dbReference type="OrthoDB" id="8188861at2759"/>
<keyword evidence="3" id="KW-0677">Repeat</keyword>
<feature type="repeat" description="MBT" evidence="10">
    <location>
        <begin position="784"/>
        <end position="882"/>
    </location>
</feature>